<dbReference type="AlphaFoldDB" id="A0A1U9MK48"/>
<gene>
    <name evidence="1" type="ORF">BBC0122_020070</name>
</gene>
<proteinExistence type="predicted"/>
<accession>A0A1U9MK48</accession>
<dbReference type="KEGG" id="bapi:BBC0122_020070"/>
<keyword evidence="2" id="KW-1185">Reference proteome</keyword>
<reference evidence="1 2" key="1">
    <citation type="submission" date="2016-11" db="EMBL/GenBank/DDBJ databases">
        <title>Comparative genomics of Bartonella apis.</title>
        <authorList>
            <person name="Engel P."/>
        </authorList>
    </citation>
    <scope>NUCLEOTIDE SEQUENCE [LARGE SCALE GENOMIC DNA]</scope>
    <source>
        <strain evidence="1 2">BBC0122</strain>
    </source>
</reference>
<protein>
    <submittedName>
        <fullName evidence="1">Uncharacterized protein</fullName>
    </submittedName>
</protein>
<sequence>MCPVFRILNDRQKRLSFLKFAVIARAISVIARSKSENTLLQKALTAIKALRAWNVFALLRESPRYSDDIRLLTNGSKHTAWWELAVKISATLLELVKLTFLKKTGLFLQAGLSSRTLVSRAKPAGFPFLASPV</sequence>
<dbReference type="Proteomes" id="UP000189632">
    <property type="component" value="Chromosome"/>
</dbReference>
<evidence type="ECO:0000313" key="2">
    <source>
        <dbReference type="Proteomes" id="UP000189632"/>
    </source>
</evidence>
<evidence type="ECO:0000313" key="1">
    <source>
        <dbReference type="EMBL" id="AQT48100.1"/>
    </source>
</evidence>
<dbReference type="EMBL" id="CP015625">
    <property type="protein sequence ID" value="AQT48100.1"/>
    <property type="molecule type" value="Genomic_DNA"/>
</dbReference>
<organism evidence="1 2">
    <name type="scientific">Bartonella choladocola</name>
    <dbReference type="NCBI Taxonomy" id="2750995"/>
    <lineage>
        <taxon>Bacteria</taxon>
        <taxon>Pseudomonadati</taxon>
        <taxon>Pseudomonadota</taxon>
        <taxon>Alphaproteobacteria</taxon>
        <taxon>Hyphomicrobiales</taxon>
        <taxon>Bartonellaceae</taxon>
        <taxon>Bartonella</taxon>
    </lineage>
</organism>
<dbReference type="RefSeq" id="WP_077993599.1">
    <property type="nucleotide sequence ID" value="NZ_CP015625.1"/>
</dbReference>
<name>A0A1U9MK48_9HYPH</name>